<evidence type="ECO:0000256" key="6">
    <source>
        <dbReference type="ARBA" id="ARBA00031828"/>
    </source>
</evidence>
<keyword evidence="5 7" id="KW-0119">Carbohydrate metabolism</keyword>
<dbReference type="InterPro" id="IPR036412">
    <property type="entry name" value="HAD-like_sf"/>
</dbReference>
<dbReference type="NCBIfam" id="TIGR01656">
    <property type="entry name" value="Histidinol-ppas"/>
    <property type="match status" value="1"/>
</dbReference>
<keyword evidence="2 7" id="KW-0963">Cytoplasm</keyword>
<feature type="binding site" evidence="11">
    <location>
        <position position="19"/>
    </location>
    <ligand>
        <name>Mg(2+)</name>
        <dbReference type="ChEBI" id="CHEBI:18420"/>
    </ligand>
</feature>
<evidence type="ECO:0000313" key="12">
    <source>
        <dbReference type="EMBL" id="APG25512.1"/>
    </source>
</evidence>
<organism evidence="12 13">
    <name type="scientific">Syntrophotalea acetylenica</name>
    <name type="common">Pelobacter acetylenicus</name>
    <dbReference type="NCBI Taxonomy" id="29542"/>
    <lineage>
        <taxon>Bacteria</taxon>
        <taxon>Pseudomonadati</taxon>
        <taxon>Thermodesulfobacteriota</taxon>
        <taxon>Desulfuromonadia</taxon>
        <taxon>Desulfuromonadales</taxon>
        <taxon>Syntrophotaleaceae</taxon>
        <taxon>Syntrophotalea</taxon>
    </lineage>
</organism>
<dbReference type="PANTHER" id="PTHR42891">
    <property type="entry name" value="D-GLYCERO-BETA-D-MANNO-HEPTOSE-1,7-BISPHOSPHATE 7-PHOSPHATASE"/>
    <property type="match status" value="1"/>
</dbReference>
<comment type="similarity">
    <text evidence="7">Belongs to the gmhB family.</text>
</comment>
<feature type="binding site" evidence="11">
    <location>
        <position position="143"/>
    </location>
    <ligand>
        <name>Mg(2+)</name>
        <dbReference type="ChEBI" id="CHEBI:18420"/>
    </ligand>
</feature>
<protein>
    <recommendedName>
        <fullName evidence="6 7">D,D-heptose 1,7-bisphosphate phosphatase</fullName>
        <ecNumber evidence="7">3.1.3.-</ecNumber>
    </recommendedName>
</protein>
<dbReference type="NCBIfam" id="NF006506">
    <property type="entry name" value="PRK08942.1"/>
    <property type="match status" value="1"/>
</dbReference>
<feature type="binding site" evidence="11">
    <location>
        <position position="113"/>
    </location>
    <ligand>
        <name>Zn(2+)</name>
        <dbReference type="ChEBI" id="CHEBI:29105"/>
    </ligand>
</feature>
<gene>
    <name evidence="12" type="ORF">A7E75_11135</name>
</gene>
<feature type="site" description="Contributes to substrate recognition" evidence="10">
    <location>
        <position position="116"/>
    </location>
</feature>
<dbReference type="PIRSF" id="PIRSF004682">
    <property type="entry name" value="GmhB"/>
    <property type="match status" value="1"/>
</dbReference>
<dbReference type="EMBL" id="CP015518">
    <property type="protein sequence ID" value="APG25512.1"/>
    <property type="molecule type" value="Genomic_DNA"/>
</dbReference>
<evidence type="ECO:0000256" key="7">
    <source>
        <dbReference type="PIRNR" id="PIRNR004682"/>
    </source>
</evidence>
<feature type="binding site" evidence="11">
    <location>
        <position position="100"/>
    </location>
    <ligand>
        <name>Zn(2+)</name>
        <dbReference type="ChEBI" id="CHEBI:29105"/>
    </ligand>
</feature>
<keyword evidence="11" id="KW-0862">Zinc</keyword>
<keyword evidence="13" id="KW-1185">Reference proteome</keyword>
<feature type="active site" description="Proton donor" evidence="8">
    <location>
        <position position="19"/>
    </location>
</feature>
<dbReference type="GO" id="GO:0005737">
    <property type="term" value="C:cytoplasm"/>
    <property type="evidence" value="ECO:0007669"/>
    <property type="project" value="UniProtKB-SubCell"/>
</dbReference>
<dbReference type="Gene3D" id="3.40.50.1000">
    <property type="entry name" value="HAD superfamily/HAD-like"/>
    <property type="match status" value="1"/>
</dbReference>
<keyword evidence="3 11" id="KW-0479">Metal-binding</keyword>
<dbReference type="GO" id="GO:0046872">
    <property type="term" value="F:metal ion binding"/>
    <property type="evidence" value="ECO:0007669"/>
    <property type="project" value="UniProtKB-KW"/>
</dbReference>
<dbReference type="RefSeq" id="WP_072287353.1">
    <property type="nucleotide sequence ID" value="NZ_CP015455.1"/>
</dbReference>
<feature type="binding site" evidence="11">
    <location>
        <position position="17"/>
    </location>
    <ligand>
        <name>Mg(2+)</name>
        <dbReference type="ChEBI" id="CHEBI:18420"/>
    </ligand>
</feature>
<dbReference type="EC" id="3.1.3.-" evidence="7"/>
<evidence type="ECO:0000256" key="2">
    <source>
        <dbReference type="ARBA" id="ARBA00022490"/>
    </source>
</evidence>
<dbReference type="PANTHER" id="PTHR42891:SF1">
    <property type="entry name" value="D-GLYCERO-BETA-D-MANNO-HEPTOSE-1,7-BISPHOSPHATE 7-PHOSPHATASE"/>
    <property type="match status" value="1"/>
</dbReference>
<dbReference type="Proteomes" id="UP000182264">
    <property type="component" value="Chromosome"/>
</dbReference>
<dbReference type="GO" id="GO:0016791">
    <property type="term" value="F:phosphatase activity"/>
    <property type="evidence" value="ECO:0007669"/>
    <property type="project" value="InterPro"/>
</dbReference>
<comment type="cofactor">
    <cofactor evidence="11">
        <name>Zn(2+)</name>
        <dbReference type="ChEBI" id="CHEBI:29105"/>
    </cofactor>
</comment>
<dbReference type="InterPro" id="IPR004446">
    <property type="entry name" value="Heptose_bisP_phosphatase"/>
</dbReference>
<feature type="binding site" evidence="9">
    <location>
        <begin position="25"/>
        <end position="28"/>
    </location>
    <ligand>
        <name>substrate</name>
    </ligand>
</feature>
<sequence length="200" mass="22137">MSRAESQRVLRRAVFLDRDGTINEERHYLYRPEDFAFIAGVPQAIARLNQVGYLVVVVTNQSGVARGYFDLSDVEALHAYVQRQLADVRAHIDGFYVCPHHPEHGQGALPRDCDCRKGQPGLLFKAAAQLHIDLEGSFMVGDKPADMEAGTRAGCVPLLVMTGYGAETDKLVAPSIQRFPSLVEAVDFILRQDGERRVTA</sequence>
<accession>A0A1L3GHU3</accession>
<evidence type="ECO:0000256" key="3">
    <source>
        <dbReference type="ARBA" id="ARBA00022723"/>
    </source>
</evidence>
<evidence type="ECO:0000256" key="9">
    <source>
        <dbReference type="PIRSR" id="PIRSR004682-2"/>
    </source>
</evidence>
<dbReference type="CDD" id="cd07503">
    <property type="entry name" value="HAD_HisB-N"/>
    <property type="match status" value="1"/>
</dbReference>
<feature type="site" description="Stabilizes the phosphoryl group" evidence="10">
    <location>
        <position position="59"/>
    </location>
</feature>
<dbReference type="AlphaFoldDB" id="A0A1L3GHU3"/>
<dbReference type="NCBIfam" id="TIGR00213">
    <property type="entry name" value="GmhB_yaeD"/>
    <property type="match status" value="1"/>
</dbReference>
<evidence type="ECO:0000313" key="13">
    <source>
        <dbReference type="Proteomes" id="UP000182264"/>
    </source>
</evidence>
<feature type="site" description="Stabilizes the phosphoryl group" evidence="10">
    <location>
        <position position="117"/>
    </location>
</feature>
<proteinExistence type="inferred from homology"/>
<name>A0A1L3GHU3_SYNAC</name>
<dbReference type="GO" id="GO:0005975">
    <property type="term" value="P:carbohydrate metabolic process"/>
    <property type="evidence" value="ECO:0007669"/>
    <property type="project" value="InterPro"/>
</dbReference>
<comment type="subcellular location">
    <subcellularLocation>
        <location evidence="1 7">Cytoplasm</location>
    </subcellularLocation>
</comment>
<keyword evidence="4 7" id="KW-0378">Hydrolase</keyword>
<evidence type="ECO:0000256" key="1">
    <source>
        <dbReference type="ARBA" id="ARBA00004496"/>
    </source>
</evidence>
<dbReference type="KEGG" id="pace:A6070_05145"/>
<dbReference type="STRING" id="29542.A6070_05145"/>
<evidence type="ECO:0000256" key="10">
    <source>
        <dbReference type="PIRSR" id="PIRSR004682-3"/>
    </source>
</evidence>
<keyword evidence="11" id="KW-0460">Magnesium</keyword>
<dbReference type="NCBIfam" id="TIGR01662">
    <property type="entry name" value="HAD-SF-IIIA"/>
    <property type="match status" value="1"/>
</dbReference>
<feature type="binding site" evidence="9">
    <location>
        <begin position="17"/>
        <end position="19"/>
    </location>
    <ligand>
        <name>substrate</name>
    </ligand>
</feature>
<comment type="cofactor">
    <cofactor evidence="11">
        <name>Mg(2+)</name>
        <dbReference type="ChEBI" id="CHEBI:18420"/>
    </cofactor>
</comment>
<dbReference type="Pfam" id="PF13242">
    <property type="entry name" value="Hydrolase_like"/>
    <property type="match status" value="1"/>
</dbReference>
<feature type="binding site" evidence="11">
    <location>
        <position position="115"/>
    </location>
    <ligand>
        <name>Zn(2+)</name>
        <dbReference type="ChEBI" id="CHEBI:29105"/>
    </ligand>
</feature>
<feature type="binding site" evidence="9">
    <location>
        <begin position="59"/>
        <end position="62"/>
    </location>
    <ligand>
        <name>substrate</name>
    </ligand>
</feature>
<evidence type="ECO:0000256" key="11">
    <source>
        <dbReference type="PIRSR" id="PIRSR004682-4"/>
    </source>
</evidence>
<evidence type="ECO:0000256" key="5">
    <source>
        <dbReference type="ARBA" id="ARBA00023277"/>
    </source>
</evidence>
<feature type="active site" description="Nucleophile" evidence="8">
    <location>
        <position position="17"/>
    </location>
</feature>
<dbReference type="OrthoDB" id="9814110at2"/>
<feature type="binding site" evidence="9">
    <location>
        <position position="143"/>
    </location>
    <ligand>
        <name>substrate</name>
    </ligand>
</feature>
<dbReference type="SUPFAM" id="SSF56784">
    <property type="entry name" value="HAD-like"/>
    <property type="match status" value="1"/>
</dbReference>
<feature type="binding site" evidence="11">
    <location>
        <position position="98"/>
    </location>
    <ligand>
        <name>Zn(2+)</name>
        <dbReference type="ChEBI" id="CHEBI:29105"/>
    </ligand>
</feature>
<dbReference type="InterPro" id="IPR006549">
    <property type="entry name" value="HAD-SF_hydro_IIIA"/>
</dbReference>
<evidence type="ECO:0000256" key="4">
    <source>
        <dbReference type="ARBA" id="ARBA00022801"/>
    </source>
</evidence>
<reference evidence="12 13" key="1">
    <citation type="journal article" date="2017" name="Genome Announc.">
        <title>Complete Genome Sequences of Two Acetylene-Fermenting Pelobacter acetylenicus Strains.</title>
        <authorList>
            <person name="Sutton J.M."/>
            <person name="Baesman S.M."/>
            <person name="Fierst J.L."/>
            <person name="Poret-Peterson A.T."/>
            <person name="Oremland R.S."/>
            <person name="Dunlap D.S."/>
            <person name="Akob D.M."/>
        </authorList>
    </citation>
    <scope>NUCLEOTIDE SEQUENCE [LARGE SCALE GENOMIC DNA]</scope>
    <source>
        <strain evidence="12 13">DSM 3247</strain>
    </source>
</reference>
<feature type="binding site" evidence="11">
    <location>
        <position position="142"/>
    </location>
    <ligand>
        <name>Mg(2+)</name>
        <dbReference type="ChEBI" id="CHEBI:18420"/>
    </ligand>
</feature>
<dbReference type="InterPro" id="IPR023214">
    <property type="entry name" value="HAD_sf"/>
</dbReference>
<evidence type="ECO:0000256" key="8">
    <source>
        <dbReference type="PIRSR" id="PIRSR004682-1"/>
    </source>
</evidence>
<feature type="binding site" evidence="9">
    <location>
        <begin position="116"/>
        <end position="117"/>
    </location>
    <ligand>
        <name>substrate</name>
    </ligand>
</feature>
<dbReference type="InterPro" id="IPR006543">
    <property type="entry name" value="Histidinol-phos"/>
</dbReference>